<evidence type="ECO:0000256" key="2">
    <source>
        <dbReference type="ARBA" id="ARBA00022490"/>
    </source>
</evidence>
<comment type="pathway">
    <text evidence="5 6">Carbohydrate biosynthesis; gluconeogenesis.</text>
</comment>
<gene>
    <name evidence="5" type="primary">tpiA</name>
    <name evidence="7" type="ORF">EYM_07515</name>
</gene>
<comment type="pathway">
    <text evidence="5 6">Carbohydrate degradation; glycolysis; D-glyceraldehyde 3-phosphate from glycerone phosphate: step 1/1.</text>
</comment>
<keyword evidence="2 5" id="KW-0963">Cytoplasm</keyword>
<keyword evidence="3 5" id="KW-0324">Glycolysis</keyword>
<dbReference type="Proteomes" id="UP000060778">
    <property type="component" value="Chromosome"/>
</dbReference>
<dbReference type="PROSITE" id="PS51440">
    <property type="entry name" value="TIM_2"/>
    <property type="match status" value="1"/>
</dbReference>
<dbReference type="GO" id="GO:0019563">
    <property type="term" value="P:glycerol catabolic process"/>
    <property type="evidence" value="ECO:0007669"/>
    <property type="project" value="TreeGrafter"/>
</dbReference>
<evidence type="ECO:0000256" key="1">
    <source>
        <dbReference type="ARBA" id="ARBA00022432"/>
    </source>
</evidence>
<dbReference type="GO" id="GO:0005829">
    <property type="term" value="C:cytosol"/>
    <property type="evidence" value="ECO:0007669"/>
    <property type="project" value="TreeGrafter"/>
</dbReference>
<dbReference type="Pfam" id="PF00121">
    <property type="entry name" value="TIM"/>
    <property type="match status" value="1"/>
</dbReference>
<comment type="subunit">
    <text evidence="5">Homotetramer; dimer of dimers.</text>
</comment>
<dbReference type="PANTHER" id="PTHR21139">
    <property type="entry name" value="TRIOSEPHOSPHATE ISOMERASE"/>
    <property type="match status" value="1"/>
</dbReference>
<dbReference type="KEGG" id="iis:EYM_07515"/>
<evidence type="ECO:0000256" key="6">
    <source>
        <dbReference type="RuleBase" id="RU363013"/>
    </source>
</evidence>
<comment type="catalytic activity">
    <reaction evidence="5 6">
        <text>D-glyceraldehyde 3-phosphate = dihydroxyacetone phosphate</text>
        <dbReference type="Rhea" id="RHEA:18585"/>
        <dbReference type="ChEBI" id="CHEBI:57642"/>
        <dbReference type="ChEBI" id="CHEBI:59776"/>
        <dbReference type="EC" id="5.3.1.1"/>
    </reaction>
</comment>
<comment type="similarity">
    <text evidence="5 6">Belongs to the triosephosphate isomerase family.</text>
</comment>
<dbReference type="PANTHER" id="PTHR21139:SF42">
    <property type="entry name" value="TRIOSEPHOSPHATE ISOMERASE"/>
    <property type="match status" value="1"/>
</dbReference>
<feature type="binding site" evidence="5">
    <location>
        <begin position="202"/>
        <end position="203"/>
    </location>
    <ligand>
        <name>substrate</name>
    </ligand>
</feature>
<organism evidence="7 8">
    <name type="scientific">Ignicoccus islandicus DSM 13165</name>
    <dbReference type="NCBI Taxonomy" id="940295"/>
    <lineage>
        <taxon>Archaea</taxon>
        <taxon>Thermoproteota</taxon>
        <taxon>Thermoprotei</taxon>
        <taxon>Desulfurococcales</taxon>
        <taxon>Desulfurococcaceae</taxon>
        <taxon>Ignicoccus</taxon>
    </lineage>
</organism>
<dbReference type="HAMAP" id="MF_00147_A">
    <property type="entry name" value="TIM_A"/>
    <property type="match status" value="1"/>
</dbReference>
<keyword evidence="1 5" id="KW-0312">Gluconeogenesis</keyword>
<dbReference type="InterPro" id="IPR013785">
    <property type="entry name" value="Aldolase_TIM"/>
</dbReference>
<keyword evidence="8" id="KW-1185">Reference proteome</keyword>
<dbReference type="EMBL" id="CP006867">
    <property type="protein sequence ID" value="ALU12052.1"/>
    <property type="molecule type" value="Genomic_DNA"/>
</dbReference>
<dbReference type="AlphaFoldDB" id="A0A0U2U7F3"/>
<dbReference type="GO" id="GO:0006096">
    <property type="term" value="P:glycolytic process"/>
    <property type="evidence" value="ECO:0007669"/>
    <property type="project" value="UniProtKB-UniRule"/>
</dbReference>
<comment type="subcellular location">
    <subcellularLocation>
        <location evidence="5 6">Cytoplasm</location>
    </subcellularLocation>
</comment>
<dbReference type="UniPathway" id="UPA00138"/>
<evidence type="ECO:0000256" key="5">
    <source>
        <dbReference type="HAMAP-Rule" id="MF_00147"/>
    </source>
</evidence>
<dbReference type="Gene3D" id="3.20.20.70">
    <property type="entry name" value="Aldolase class I"/>
    <property type="match status" value="1"/>
</dbReference>
<dbReference type="SUPFAM" id="SSF51351">
    <property type="entry name" value="Triosephosphate isomerase (TIM)"/>
    <property type="match status" value="1"/>
</dbReference>
<dbReference type="UniPathway" id="UPA00109">
    <property type="reaction ID" value="UER00189"/>
</dbReference>
<dbReference type="GeneID" id="30680876"/>
<keyword evidence="4 5" id="KW-0413">Isomerase</keyword>
<evidence type="ECO:0000313" key="8">
    <source>
        <dbReference type="Proteomes" id="UP000060778"/>
    </source>
</evidence>
<dbReference type="STRING" id="940295.EYM_07515"/>
<dbReference type="RefSeq" id="WP_075050459.1">
    <property type="nucleotide sequence ID" value="NZ_CP006867.1"/>
</dbReference>
<feature type="binding site" evidence="5">
    <location>
        <position position="146"/>
    </location>
    <ligand>
        <name>substrate</name>
    </ligand>
</feature>
<evidence type="ECO:0000313" key="7">
    <source>
        <dbReference type="EMBL" id="ALU12052.1"/>
    </source>
</evidence>
<dbReference type="GO" id="GO:0046166">
    <property type="term" value="P:glyceraldehyde-3-phosphate biosynthetic process"/>
    <property type="evidence" value="ECO:0007669"/>
    <property type="project" value="TreeGrafter"/>
</dbReference>
<feature type="active site" description="Electrophile" evidence="5">
    <location>
        <position position="93"/>
    </location>
</feature>
<dbReference type="NCBIfam" id="NF003302">
    <property type="entry name" value="PRK04302.1"/>
    <property type="match status" value="1"/>
</dbReference>
<feature type="binding site" evidence="5">
    <location>
        <position position="181"/>
    </location>
    <ligand>
        <name>substrate</name>
    </ligand>
</feature>
<feature type="active site" description="Proton acceptor" evidence="5">
    <location>
        <position position="141"/>
    </location>
</feature>
<evidence type="ECO:0000256" key="4">
    <source>
        <dbReference type="ARBA" id="ARBA00023235"/>
    </source>
</evidence>
<dbReference type="GO" id="GO:0004807">
    <property type="term" value="F:triose-phosphate isomerase activity"/>
    <property type="evidence" value="ECO:0007669"/>
    <property type="project" value="UniProtKB-UniRule"/>
</dbReference>
<comment type="function">
    <text evidence="5">Involved in the gluconeogenesis. Catalyzes stereospecifically the conversion of dihydroxyacetone phosphate (DHAP) to D-glyceraldehyde-3-phosphate (G3P).</text>
</comment>
<reference evidence="7 8" key="1">
    <citation type="submission" date="2013-11" db="EMBL/GenBank/DDBJ databases">
        <title>Comparative genomics of Ignicoccus.</title>
        <authorList>
            <person name="Podar M."/>
        </authorList>
    </citation>
    <scope>NUCLEOTIDE SEQUENCE [LARGE SCALE GENOMIC DNA]</scope>
    <source>
        <strain evidence="7 8">DSM 13165</strain>
    </source>
</reference>
<accession>A0A0U2U7F3</accession>
<dbReference type="InterPro" id="IPR000652">
    <property type="entry name" value="Triosephosphate_isomerase"/>
</dbReference>
<dbReference type="InterPro" id="IPR022891">
    <property type="entry name" value="Triosephosphate_isomerase_arc"/>
</dbReference>
<dbReference type="EC" id="5.3.1.1" evidence="5 6"/>
<dbReference type="InterPro" id="IPR035990">
    <property type="entry name" value="TIM_sf"/>
</dbReference>
<name>A0A0U2U7F3_9CREN</name>
<proteinExistence type="inferred from homology"/>
<dbReference type="GO" id="GO:0006094">
    <property type="term" value="P:gluconeogenesis"/>
    <property type="evidence" value="ECO:0007669"/>
    <property type="project" value="UniProtKB-UniRule"/>
</dbReference>
<dbReference type="PATRIC" id="fig|940295.4.peg.1462"/>
<protein>
    <recommendedName>
        <fullName evidence="5 6">Triosephosphate isomerase</fullName>
        <shortName evidence="5">TIM</shortName>
        <shortName evidence="5">TPI</shortName>
        <ecNumber evidence="5 6">5.3.1.1</ecNumber>
    </recommendedName>
    <alternativeName>
        <fullName evidence="5">Triose-phosphate isomerase</fullName>
    </alternativeName>
</protein>
<dbReference type="CDD" id="cd00311">
    <property type="entry name" value="TIM"/>
    <property type="match status" value="1"/>
</dbReference>
<evidence type="ECO:0000256" key="3">
    <source>
        <dbReference type="ARBA" id="ARBA00023152"/>
    </source>
</evidence>
<dbReference type="OrthoDB" id="9465at2157"/>
<feature type="binding site" evidence="5">
    <location>
        <begin position="8"/>
        <end position="10"/>
    </location>
    <ligand>
        <name>substrate</name>
    </ligand>
</feature>
<dbReference type="NCBIfam" id="TIGR00419">
    <property type="entry name" value="tim"/>
    <property type="match status" value="1"/>
</dbReference>
<sequence>MKPIIAVNAKAYYPHSFGSSLLKILRALDKIAIEYNVETILAPPFTELKEARLASERTKIYAQHVDEVDPGAVTGRIPVEGIKDIVHGSIVNHSERQLTLSAIHQVIAKLKNYGLDSLVCTPRPETAAAVSLLNPSMVAMEPPELIGTGISVSKAKPELITETIEQVRKTGFTGPILVGAGISSGEDVRKALELGAQGVLVASAVVKAKDPYEKLREFAGAIK</sequence>